<sequence length="255" mass="27773">MKKILCLIVLMFMASACARQPVTVPPADGAGRWQAFVARSEAIKEAPYLLNASLRFGTEGDTRRVTALLWGNDSRSLRMDVMAGIGAVVAKIWESGDEFLVYSPTENRAFFHQGSNKPLLRVGVPVPFALDQLAALLNGRLVTVFGDRYSDSRALANGHVGFTLSSATGGLLEIDAQGQAVAWQENGRRGWSMTIAYDDAGLPRRLSLRHPDGQTAVLLVKERQAPAPFNNAQLSLLLPDSTPVLPLERYTVPQQ</sequence>
<evidence type="ECO:0008006" key="4">
    <source>
        <dbReference type="Google" id="ProtNLM"/>
    </source>
</evidence>
<protein>
    <recommendedName>
        <fullName evidence="4">Outer-membrane lipoprotein LolB</fullName>
    </recommendedName>
</protein>
<dbReference type="RefSeq" id="WP_072332882.1">
    <property type="nucleotide sequence ID" value="NZ_CALJDE010000009.1"/>
</dbReference>
<accession>A0A1K1LCK5</accession>
<dbReference type="AlphaFoldDB" id="A0A1K1LCK5"/>
<dbReference type="Proteomes" id="UP000186323">
    <property type="component" value="Chromosome I"/>
</dbReference>
<dbReference type="KEGG" id="dpg:DESPIGER_0592"/>
<reference evidence="3" key="1">
    <citation type="submission" date="2016-10" db="EMBL/GenBank/DDBJ databases">
        <authorList>
            <person name="Wegmann U."/>
        </authorList>
    </citation>
    <scope>NUCLEOTIDE SEQUENCE [LARGE SCALE GENOMIC DNA]</scope>
</reference>
<feature type="chain" id="PRO_5012046451" description="Outer-membrane lipoprotein LolB" evidence="1">
    <location>
        <begin position="19"/>
        <end position="255"/>
    </location>
</feature>
<evidence type="ECO:0000313" key="2">
    <source>
        <dbReference type="EMBL" id="SFV72476.1"/>
    </source>
</evidence>
<evidence type="ECO:0000313" key="3">
    <source>
        <dbReference type="Proteomes" id="UP000186323"/>
    </source>
</evidence>
<feature type="signal peptide" evidence="1">
    <location>
        <begin position="1"/>
        <end position="18"/>
    </location>
</feature>
<dbReference type="PROSITE" id="PS51257">
    <property type="entry name" value="PROKAR_LIPOPROTEIN"/>
    <property type="match status" value="1"/>
</dbReference>
<keyword evidence="3" id="KW-1185">Reference proteome</keyword>
<evidence type="ECO:0000256" key="1">
    <source>
        <dbReference type="SAM" id="SignalP"/>
    </source>
</evidence>
<name>A0A1K1LCK5_9BACT</name>
<dbReference type="EMBL" id="LT630450">
    <property type="protein sequence ID" value="SFV72476.1"/>
    <property type="molecule type" value="Genomic_DNA"/>
</dbReference>
<gene>
    <name evidence="2" type="ORF">DESPIGER_0592</name>
</gene>
<proteinExistence type="predicted"/>
<dbReference type="OrthoDB" id="5470164at2"/>
<organism evidence="2 3">
    <name type="scientific">Desulfovibrio piger</name>
    <dbReference type="NCBI Taxonomy" id="901"/>
    <lineage>
        <taxon>Bacteria</taxon>
        <taxon>Pseudomonadati</taxon>
        <taxon>Thermodesulfobacteriota</taxon>
        <taxon>Desulfovibrionia</taxon>
        <taxon>Desulfovibrionales</taxon>
        <taxon>Desulfovibrionaceae</taxon>
        <taxon>Desulfovibrio</taxon>
    </lineage>
</organism>
<keyword evidence="1" id="KW-0732">Signal</keyword>